<accession>A0A4R4YEZ8</accession>
<evidence type="ECO:0000256" key="1">
    <source>
        <dbReference type="SAM" id="MobiDB-lite"/>
    </source>
</evidence>
<evidence type="ECO:0000313" key="2">
    <source>
        <dbReference type="EMBL" id="TDD42419.1"/>
    </source>
</evidence>
<evidence type="ECO:0000313" key="3">
    <source>
        <dbReference type="Proteomes" id="UP000295124"/>
    </source>
</evidence>
<gene>
    <name evidence="2" type="ORF">E1263_42195</name>
</gene>
<keyword evidence="3" id="KW-1185">Reference proteome</keyword>
<proteinExistence type="predicted"/>
<protein>
    <submittedName>
        <fullName evidence="2">Uncharacterized protein</fullName>
    </submittedName>
</protein>
<organism evidence="2 3">
    <name type="scientific">Kribbella antibiotica</name>
    <dbReference type="NCBI Taxonomy" id="190195"/>
    <lineage>
        <taxon>Bacteria</taxon>
        <taxon>Bacillati</taxon>
        <taxon>Actinomycetota</taxon>
        <taxon>Actinomycetes</taxon>
        <taxon>Propionibacteriales</taxon>
        <taxon>Kribbellaceae</taxon>
        <taxon>Kribbella</taxon>
    </lineage>
</organism>
<comment type="caution">
    <text evidence="2">The sequence shown here is derived from an EMBL/GenBank/DDBJ whole genome shotgun (WGS) entry which is preliminary data.</text>
</comment>
<dbReference type="AlphaFoldDB" id="A0A4R4YEZ8"/>
<feature type="region of interest" description="Disordered" evidence="1">
    <location>
        <begin position="1"/>
        <end position="20"/>
    </location>
</feature>
<dbReference type="EMBL" id="SMKX01000284">
    <property type="protein sequence ID" value="TDD42419.1"/>
    <property type="molecule type" value="Genomic_DNA"/>
</dbReference>
<dbReference type="RefSeq" id="WP_132178066.1">
    <property type="nucleotide sequence ID" value="NZ_SMKX01000284.1"/>
</dbReference>
<dbReference type="Proteomes" id="UP000295124">
    <property type="component" value="Unassembled WGS sequence"/>
</dbReference>
<reference evidence="2 3" key="1">
    <citation type="submission" date="2019-03" db="EMBL/GenBank/DDBJ databases">
        <title>Draft genome sequences of novel Actinobacteria.</title>
        <authorList>
            <person name="Sahin N."/>
            <person name="Ay H."/>
            <person name="Saygin H."/>
        </authorList>
    </citation>
    <scope>NUCLEOTIDE SEQUENCE [LARGE SCALE GENOMIC DNA]</scope>
    <source>
        <strain evidence="2 3">JCM 13523</strain>
    </source>
</reference>
<sequence>MTPSRTLDQLAEGDPGEAPRALGGVSAVLSRVSRADLQTDLVTGLRLIIEAYTLEEAAGNTDPMPTSA</sequence>
<name>A0A4R4YEZ8_9ACTN</name>